<dbReference type="SUPFAM" id="SSF55729">
    <property type="entry name" value="Acyl-CoA N-acyltransferases (Nat)"/>
    <property type="match status" value="1"/>
</dbReference>
<sequence>MFTIRKLTPQDVDLVYEFSTEAQTRKMSLNQNSIPYASHLVWYGSFLKSANVGLIVEEHDIPIAFFRVASDGEVSITLNKDYRSKGLSHLIVNQSIHTSREFFTPELYIAFIRPENTPSIKCFTKAGFKQNGEQIVRGVKCLRFEKTFYDADGEVSE</sequence>
<keyword evidence="2" id="KW-0808">Transferase</keyword>
<proteinExistence type="predicted"/>
<dbReference type="AlphaFoldDB" id="A0A3L7K130"/>
<dbReference type="Proteomes" id="UP000276770">
    <property type="component" value="Unassembled WGS sequence"/>
</dbReference>
<dbReference type="OrthoDB" id="9798006at2"/>
<organism evidence="2 3">
    <name type="scientific">Falsibacillus albus</name>
    <dbReference type="NCBI Taxonomy" id="2478915"/>
    <lineage>
        <taxon>Bacteria</taxon>
        <taxon>Bacillati</taxon>
        <taxon>Bacillota</taxon>
        <taxon>Bacilli</taxon>
        <taxon>Bacillales</taxon>
        <taxon>Bacillaceae</taxon>
        <taxon>Falsibacillus</taxon>
    </lineage>
</organism>
<name>A0A3L7K130_9BACI</name>
<gene>
    <name evidence="2" type="ORF">D9X91_06670</name>
</gene>
<reference evidence="2 3" key="1">
    <citation type="submission" date="2018-10" db="EMBL/GenBank/DDBJ databases">
        <title>Falsibacillus sp. genome draft.</title>
        <authorList>
            <person name="Shi S."/>
        </authorList>
    </citation>
    <scope>NUCLEOTIDE SEQUENCE [LARGE SCALE GENOMIC DNA]</scope>
    <source>
        <strain evidence="2 3">GY 10110</strain>
    </source>
</reference>
<dbReference type="PROSITE" id="PS51186">
    <property type="entry name" value="GNAT"/>
    <property type="match status" value="1"/>
</dbReference>
<keyword evidence="3" id="KW-1185">Reference proteome</keyword>
<dbReference type="RefSeq" id="WP_121679799.1">
    <property type="nucleotide sequence ID" value="NZ_RCVZ01000003.1"/>
</dbReference>
<evidence type="ECO:0000313" key="3">
    <source>
        <dbReference type="Proteomes" id="UP000276770"/>
    </source>
</evidence>
<protein>
    <submittedName>
        <fullName evidence="2">N-acetyltransferase</fullName>
    </submittedName>
</protein>
<evidence type="ECO:0000313" key="2">
    <source>
        <dbReference type="EMBL" id="RLQ96778.1"/>
    </source>
</evidence>
<dbReference type="Pfam" id="PF13302">
    <property type="entry name" value="Acetyltransf_3"/>
    <property type="match status" value="1"/>
</dbReference>
<dbReference type="EMBL" id="RCVZ01000003">
    <property type="protein sequence ID" value="RLQ96778.1"/>
    <property type="molecule type" value="Genomic_DNA"/>
</dbReference>
<evidence type="ECO:0000259" key="1">
    <source>
        <dbReference type="PROSITE" id="PS51186"/>
    </source>
</evidence>
<dbReference type="InterPro" id="IPR016181">
    <property type="entry name" value="Acyl_CoA_acyltransferase"/>
</dbReference>
<dbReference type="InterPro" id="IPR000182">
    <property type="entry name" value="GNAT_dom"/>
</dbReference>
<dbReference type="Gene3D" id="3.40.630.30">
    <property type="match status" value="1"/>
</dbReference>
<feature type="domain" description="N-acetyltransferase" evidence="1">
    <location>
        <begin position="2"/>
        <end position="149"/>
    </location>
</feature>
<accession>A0A3L7K130</accession>
<comment type="caution">
    <text evidence="2">The sequence shown here is derived from an EMBL/GenBank/DDBJ whole genome shotgun (WGS) entry which is preliminary data.</text>
</comment>
<dbReference type="GO" id="GO:0016747">
    <property type="term" value="F:acyltransferase activity, transferring groups other than amino-acyl groups"/>
    <property type="evidence" value="ECO:0007669"/>
    <property type="project" value="InterPro"/>
</dbReference>